<evidence type="ECO:0000256" key="1">
    <source>
        <dbReference type="SAM" id="SignalP"/>
    </source>
</evidence>
<dbReference type="EMBL" id="CP002046">
    <property type="protein sequence ID" value="EAP87791.1"/>
    <property type="molecule type" value="Genomic_DNA"/>
</dbReference>
<proteinExistence type="predicted"/>
<dbReference type="RefSeq" id="WP_013186467.1">
    <property type="nucleotide sequence ID" value="NC_014230.1"/>
</dbReference>
<organism evidence="2 3">
    <name type="scientific">Croceibacter atlanticus (strain ATCC BAA-628 / JCM 21780 / CIP 108009 / IAM 15332 / KCTC 12090 / HTCC2559)</name>
    <dbReference type="NCBI Taxonomy" id="216432"/>
    <lineage>
        <taxon>Bacteria</taxon>
        <taxon>Pseudomonadati</taxon>
        <taxon>Bacteroidota</taxon>
        <taxon>Flavobacteriia</taxon>
        <taxon>Flavobacteriales</taxon>
        <taxon>Flavobacteriaceae</taxon>
        <taxon>Croceibacter</taxon>
    </lineage>
</organism>
<dbReference type="HOGENOM" id="CLU_121393_0_0_10"/>
<accession>A3U6C4</accession>
<evidence type="ECO:0008006" key="4">
    <source>
        <dbReference type="Google" id="ProtNLM"/>
    </source>
</evidence>
<keyword evidence="3" id="KW-1185">Reference proteome</keyword>
<gene>
    <name evidence="2" type="ordered locus">CA2559_03510</name>
</gene>
<dbReference type="KEGG" id="cat:CA2559_03510"/>
<dbReference type="Proteomes" id="UP000002297">
    <property type="component" value="Chromosome"/>
</dbReference>
<dbReference type="GeneID" id="89452493"/>
<feature type="chain" id="PRO_5002659841" description="Outer membrane protein beta-barrel domain-containing protein" evidence="1">
    <location>
        <begin position="25"/>
        <end position="200"/>
    </location>
</feature>
<evidence type="ECO:0000313" key="3">
    <source>
        <dbReference type="Proteomes" id="UP000002297"/>
    </source>
</evidence>
<evidence type="ECO:0000313" key="2">
    <source>
        <dbReference type="EMBL" id="EAP87791.1"/>
    </source>
</evidence>
<feature type="signal peptide" evidence="1">
    <location>
        <begin position="1"/>
        <end position="24"/>
    </location>
</feature>
<protein>
    <recommendedName>
        <fullName evidence="4">Outer membrane protein beta-barrel domain-containing protein</fullName>
    </recommendedName>
</protein>
<reference evidence="2 3" key="1">
    <citation type="journal article" date="2010" name="J. Bacteriol.">
        <title>The complete genome sequence of Croceibacter atlanticus HTCC2559T.</title>
        <authorList>
            <person name="Oh H.M."/>
            <person name="Kang I."/>
            <person name="Ferriera S."/>
            <person name="Giovannoni S.J."/>
            <person name="Cho J.C."/>
        </authorList>
    </citation>
    <scope>NUCLEOTIDE SEQUENCE [LARGE SCALE GENOMIC DNA]</scope>
    <source>
        <strain evidence="3">ATCC BAA-628 / HTCC2559 / KCTC 12090</strain>
    </source>
</reference>
<dbReference type="STRING" id="216432.CA2559_03510"/>
<dbReference type="eggNOG" id="ENOG50306XS">
    <property type="taxonomic scope" value="Bacteria"/>
</dbReference>
<dbReference type="AlphaFoldDB" id="A3U6C4"/>
<sequence length="200" mass="22956">MHQSPIKKALYAFIFLAITNNINAQTSTQKASVEKSLYGIQTGFLGIWGHNEARLTNTIALRTEIGLDADIFNAEFIGSNDKFLLTPVITLEPRWYYNLNRRFRKGKKIANNTANFLALKISYHPNLFVISNVENIEVIPDLQIIPKWAIKRTVGKHFTYETGIGIGYRKLFYQNDRNRIFIVDDSDVAVDLHLRLGYTF</sequence>
<keyword evidence="1" id="KW-0732">Signal</keyword>
<name>A3U6C4_CROAH</name>